<name>A0A9J6CGL1_POLVA</name>
<dbReference type="Pfam" id="PF00652">
    <property type="entry name" value="Ricin_B_lectin"/>
    <property type="match status" value="1"/>
</dbReference>
<keyword evidence="6" id="KW-1133">Transmembrane helix</keyword>
<keyword evidence="6" id="KW-0808">Transferase</keyword>
<feature type="transmembrane region" description="Helical" evidence="6">
    <location>
        <begin position="9"/>
        <end position="29"/>
    </location>
</feature>
<comment type="subcellular location">
    <subcellularLocation>
        <location evidence="1 6">Golgi apparatus membrane</location>
        <topology evidence="1 6">Single-pass type II membrane protein</topology>
    </subcellularLocation>
</comment>
<evidence type="ECO:0000256" key="4">
    <source>
        <dbReference type="ARBA" id="ARBA00023157"/>
    </source>
</evidence>
<dbReference type="GO" id="GO:0006493">
    <property type="term" value="P:protein O-linked glycosylation"/>
    <property type="evidence" value="ECO:0007669"/>
    <property type="project" value="TreeGrafter"/>
</dbReference>
<evidence type="ECO:0000259" key="7">
    <source>
        <dbReference type="SMART" id="SM00458"/>
    </source>
</evidence>
<keyword evidence="5" id="KW-0325">Glycoprotein</keyword>
<gene>
    <name evidence="8" type="ORF">PVAND_010769</name>
</gene>
<keyword evidence="2 6" id="KW-0430">Lectin</keyword>
<sequence length="581" mass="67353">MLKLSQRKIHFSFVCATSIVICIIVLQYLSYNDDFIENDDDQSEERLIDYNNYALMEEEKTRIGAGEHGKPVILENQDEIKENERLYNQTGFYVIASNKISVNRSIPDLRSTECRAQKYSSVLPKVSIVIIFYNEVFSMLKRTLHSIYNRSPLRLIREIVLVNDASTESELYNDLKKYVKKNFGKFVKIKNLKERKGLIVARMEGARIAKGEILVFLDAHVEVNHNWLPALITPIKENRKLATVPLIDDFSSTTFEYFGMVPTRGVFDWMFTFREIKLKNPDTIKSFQVPIMLGCAFAIDRKFFLNDLQGYDEGLQIWNGENYELSFKLHLCADGILKIPCSRVAHTFREINPTRAKSYDYVASNFKRIAEVWLDEYKEILYSRQPQRFEKAKAGDLTKAKKVKDSLNCKPFKYFLDVVAKDLVDFYPPLFQIPVFASGAIKSLASEEKFCLTGVGTIQIPLRLAKCDTNLIEPRDLQHFSLTFFKQIIQSGTDLCLDASNLSIIDCHYDKGNQFWRLEEETGLLKNNNDHGKFCMTADINEMRVVMEICDENNSNQKWTFGYVNATAMRRWNEIYGYKIM</sequence>
<keyword evidence="9" id="KW-1185">Reference proteome</keyword>
<feature type="domain" description="Ricin B lectin" evidence="7">
    <location>
        <begin position="438"/>
        <end position="562"/>
    </location>
</feature>
<keyword evidence="6" id="KW-0328">Glycosyltransferase</keyword>
<evidence type="ECO:0000313" key="8">
    <source>
        <dbReference type="EMBL" id="KAG5681321.1"/>
    </source>
</evidence>
<evidence type="ECO:0000256" key="3">
    <source>
        <dbReference type="ARBA" id="ARBA00023034"/>
    </source>
</evidence>
<dbReference type="GO" id="GO:0030246">
    <property type="term" value="F:carbohydrate binding"/>
    <property type="evidence" value="ECO:0007669"/>
    <property type="project" value="UniProtKB-KW"/>
</dbReference>
<dbReference type="GO" id="GO:0004653">
    <property type="term" value="F:polypeptide N-acetylgalactosaminyltransferase activity"/>
    <property type="evidence" value="ECO:0007669"/>
    <property type="project" value="TreeGrafter"/>
</dbReference>
<keyword evidence="6" id="KW-0464">Manganese</keyword>
<dbReference type="InterPro" id="IPR035992">
    <property type="entry name" value="Ricin_B-like_lectins"/>
</dbReference>
<keyword evidence="6" id="KW-0472">Membrane</keyword>
<dbReference type="EMBL" id="JADBJN010000001">
    <property type="protein sequence ID" value="KAG5681321.1"/>
    <property type="molecule type" value="Genomic_DNA"/>
</dbReference>
<evidence type="ECO:0000256" key="1">
    <source>
        <dbReference type="ARBA" id="ARBA00004323"/>
    </source>
</evidence>
<accession>A0A9J6CGL1</accession>
<comment type="cofactor">
    <cofactor evidence="6">
        <name>Mn(2+)</name>
        <dbReference type="ChEBI" id="CHEBI:29035"/>
    </cofactor>
</comment>
<evidence type="ECO:0000313" key="9">
    <source>
        <dbReference type="Proteomes" id="UP001107558"/>
    </source>
</evidence>
<dbReference type="AlphaFoldDB" id="A0A9J6CGL1"/>
<evidence type="ECO:0000256" key="6">
    <source>
        <dbReference type="RuleBase" id="RU361242"/>
    </source>
</evidence>
<dbReference type="OrthoDB" id="7787729at2759"/>
<dbReference type="Proteomes" id="UP001107558">
    <property type="component" value="Chromosome 1"/>
</dbReference>
<protein>
    <recommendedName>
        <fullName evidence="6">Polypeptide N-acetylgalactosaminyltransferase</fullName>
        <ecNumber evidence="6">2.4.1.-</ecNumber>
    </recommendedName>
    <alternativeName>
        <fullName evidence="6">Protein-UDP acetylgalactosaminyltransferase</fullName>
    </alternativeName>
</protein>
<dbReference type="Gene3D" id="3.90.550.10">
    <property type="entry name" value="Spore Coat Polysaccharide Biosynthesis Protein SpsA, Chain A"/>
    <property type="match status" value="1"/>
</dbReference>
<dbReference type="PROSITE" id="PS50231">
    <property type="entry name" value="RICIN_B_LECTIN"/>
    <property type="match status" value="1"/>
</dbReference>
<keyword evidence="3 6" id="KW-0333">Golgi apparatus</keyword>
<dbReference type="SUPFAM" id="SSF50370">
    <property type="entry name" value="Ricin B-like lectins"/>
    <property type="match status" value="1"/>
</dbReference>
<comment type="pathway">
    <text evidence="6">Protein modification; protein glycosylation.</text>
</comment>
<evidence type="ECO:0000256" key="5">
    <source>
        <dbReference type="ARBA" id="ARBA00023180"/>
    </source>
</evidence>
<proteinExistence type="inferred from homology"/>
<dbReference type="PANTHER" id="PTHR11675:SF134">
    <property type="entry name" value="N-ACETYLGALACTOSAMINYLTRANSFERASE 4-RELATED"/>
    <property type="match status" value="1"/>
</dbReference>
<dbReference type="SUPFAM" id="SSF53448">
    <property type="entry name" value="Nucleotide-diphospho-sugar transferases"/>
    <property type="match status" value="1"/>
</dbReference>
<comment type="similarity">
    <text evidence="6">Belongs to the glycosyltransferase 2 family. GalNAc-T subfamily.</text>
</comment>
<dbReference type="GO" id="GO:0000139">
    <property type="term" value="C:Golgi membrane"/>
    <property type="evidence" value="ECO:0007669"/>
    <property type="project" value="UniProtKB-SubCell"/>
</dbReference>
<keyword evidence="4 6" id="KW-1015">Disulfide bond</keyword>
<reference evidence="8" key="1">
    <citation type="submission" date="2021-03" db="EMBL/GenBank/DDBJ databases">
        <title>Chromosome level genome of the anhydrobiotic midge Polypedilum vanderplanki.</title>
        <authorList>
            <person name="Yoshida Y."/>
            <person name="Kikawada T."/>
            <person name="Gusev O."/>
        </authorList>
    </citation>
    <scope>NUCLEOTIDE SEQUENCE</scope>
    <source>
        <strain evidence="8">NIAS01</strain>
        <tissue evidence="8">Whole body or cell culture</tissue>
    </source>
</reference>
<dbReference type="Pfam" id="PF00535">
    <property type="entry name" value="Glycos_transf_2"/>
    <property type="match status" value="1"/>
</dbReference>
<evidence type="ECO:0000256" key="2">
    <source>
        <dbReference type="ARBA" id="ARBA00022734"/>
    </source>
</evidence>
<dbReference type="SMART" id="SM00458">
    <property type="entry name" value="RICIN"/>
    <property type="match status" value="1"/>
</dbReference>
<dbReference type="InterPro" id="IPR001173">
    <property type="entry name" value="Glyco_trans_2-like"/>
</dbReference>
<dbReference type="Gene3D" id="2.80.10.50">
    <property type="match status" value="1"/>
</dbReference>
<dbReference type="InterPro" id="IPR000772">
    <property type="entry name" value="Ricin_B_lectin"/>
</dbReference>
<dbReference type="InterPro" id="IPR029044">
    <property type="entry name" value="Nucleotide-diphossugar_trans"/>
</dbReference>
<organism evidence="8 9">
    <name type="scientific">Polypedilum vanderplanki</name>
    <name type="common">Sleeping chironomid midge</name>
    <dbReference type="NCBI Taxonomy" id="319348"/>
    <lineage>
        <taxon>Eukaryota</taxon>
        <taxon>Metazoa</taxon>
        <taxon>Ecdysozoa</taxon>
        <taxon>Arthropoda</taxon>
        <taxon>Hexapoda</taxon>
        <taxon>Insecta</taxon>
        <taxon>Pterygota</taxon>
        <taxon>Neoptera</taxon>
        <taxon>Endopterygota</taxon>
        <taxon>Diptera</taxon>
        <taxon>Nematocera</taxon>
        <taxon>Chironomoidea</taxon>
        <taxon>Chironomidae</taxon>
        <taxon>Chironominae</taxon>
        <taxon>Polypedilum</taxon>
        <taxon>Polypedilum</taxon>
    </lineage>
</organism>
<keyword evidence="6" id="KW-0812">Transmembrane</keyword>
<comment type="caution">
    <text evidence="8">The sequence shown here is derived from an EMBL/GenBank/DDBJ whole genome shotgun (WGS) entry which is preliminary data.</text>
</comment>
<dbReference type="EC" id="2.4.1.-" evidence="6"/>
<dbReference type="PANTHER" id="PTHR11675">
    <property type="entry name" value="N-ACETYLGALACTOSAMINYLTRANSFERASE"/>
    <property type="match status" value="1"/>
</dbReference>